<keyword evidence="3" id="KW-1185">Reference proteome</keyword>
<proteinExistence type="predicted"/>
<dbReference type="EMBL" id="LXQA010168536">
    <property type="protein sequence ID" value="MCI28869.1"/>
    <property type="molecule type" value="Genomic_DNA"/>
</dbReference>
<evidence type="ECO:0000313" key="2">
    <source>
        <dbReference type="EMBL" id="MCI28869.1"/>
    </source>
</evidence>
<reference evidence="2 3" key="1">
    <citation type="journal article" date="2018" name="Front. Plant Sci.">
        <title>Red Clover (Trifolium pratense) and Zigzag Clover (T. medium) - A Picture of Genomic Similarities and Differences.</title>
        <authorList>
            <person name="Dluhosova J."/>
            <person name="Istvanek J."/>
            <person name="Nedelnik J."/>
            <person name="Repkova J."/>
        </authorList>
    </citation>
    <scope>NUCLEOTIDE SEQUENCE [LARGE SCALE GENOMIC DNA]</scope>
    <source>
        <strain evidence="3">cv. 10/8</strain>
        <tissue evidence="2">Leaf</tissue>
    </source>
</reference>
<organism evidence="2 3">
    <name type="scientific">Trifolium medium</name>
    <dbReference type="NCBI Taxonomy" id="97028"/>
    <lineage>
        <taxon>Eukaryota</taxon>
        <taxon>Viridiplantae</taxon>
        <taxon>Streptophyta</taxon>
        <taxon>Embryophyta</taxon>
        <taxon>Tracheophyta</taxon>
        <taxon>Spermatophyta</taxon>
        <taxon>Magnoliopsida</taxon>
        <taxon>eudicotyledons</taxon>
        <taxon>Gunneridae</taxon>
        <taxon>Pentapetalae</taxon>
        <taxon>rosids</taxon>
        <taxon>fabids</taxon>
        <taxon>Fabales</taxon>
        <taxon>Fabaceae</taxon>
        <taxon>Papilionoideae</taxon>
        <taxon>50 kb inversion clade</taxon>
        <taxon>NPAAA clade</taxon>
        <taxon>Hologalegina</taxon>
        <taxon>IRL clade</taxon>
        <taxon>Trifolieae</taxon>
        <taxon>Trifolium</taxon>
    </lineage>
</organism>
<feature type="region of interest" description="Disordered" evidence="1">
    <location>
        <begin position="1"/>
        <end position="28"/>
    </location>
</feature>
<comment type="caution">
    <text evidence="2">The sequence shown here is derived from an EMBL/GenBank/DDBJ whole genome shotgun (WGS) entry which is preliminary data.</text>
</comment>
<dbReference type="Proteomes" id="UP000265520">
    <property type="component" value="Unassembled WGS sequence"/>
</dbReference>
<name>A0A392QY18_9FABA</name>
<accession>A0A392QY18</accession>
<sequence length="28" mass="2915">MVGGLMRNLIEGGPTDRGRGSDTILELG</sequence>
<feature type="non-terminal residue" evidence="2">
    <location>
        <position position="28"/>
    </location>
</feature>
<dbReference type="AlphaFoldDB" id="A0A392QY18"/>
<evidence type="ECO:0000313" key="3">
    <source>
        <dbReference type="Proteomes" id="UP000265520"/>
    </source>
</evidence>
<evidence type="ECO:0000256" key="1">
    <source>
        <dbReference type="SAM" id="MobiDB-lite"/>
    </source>
</evidence>
<protein>
    <submittedName>
        <fullName evidence="2">Uncharacterized protein</fullName>
    </submittedName>
</protein>